<dbReference type="InterPro" id="IPR035965">
    <property type="entry name" value="PAS-like_dom_sf"/>
</dbReference>
<evidence type="ECO:0000259" key="11">
    <source>
        <dbReference type="PROSITE" id="PS50113"/>
    </source>
</evidence>
<feature type="domain" description="PAS" evidence="10">
    <location>
        <begin position="234"/>
        <end position="280"/>
    </location>
</feature>
<evidence type="ECO:0000256" key="7">
    <source>
        <dbReference type="SAM" id="Phobius"/>
    </source>
</evidence>
<evidence type="ECO:0000256" key="1">
    <source>
        <dbReference type="ARBA" id="ARBA00000085"/>
    </source>
</evidence>
<feature type="transmembrane region" description="Helical" evidence="7">
    <location>
        <begin position="179"/>
        <end position="201"/>
    </location>
</feature>
<dbReference type="SMART" id="SM00387">
    <property type="entry name" value="HATPase_c"/>
    <property type="match status" value="1"/>
</dbReference>
<dbReference type="Pfam" id="PF00072">
    <property type="entry name" value="Response_reg"/>
    <property type="match status" value="1"/>
</dbReference>
<evidence type="ECO:0000313" key="13">
    <source>
        <dbReference type="Proteomes" id="UP001429564"/>
    </source>
</evidence>
<dbReference type="InterPro" id="IPR013767">
    <property type="entry name" value="PAS_fold"/>
</dbReference>
<evidence type="ECO:0000256" key="5">
    <source>
        <dbReference type="PROSITE-ProRule" id="PRU00169"/>
    </source>
</evidence>
<feature type="coiled-coil region" evidence="6">
    <location>
        <begin position="211"/>
        <end position="238"/>
    </location>
</feature>
<dbReference type="InterPro" id="IPR003661">
    <property type="entry name" value="HisK_dim/P_dom"/>
</dbReference>
<evidence type="ECO:0000259" key="10">
    <source>
        <dbReference type="PROSITE" id="PS50112"/>
    </source>
</evidence>
<dbReference type="EC" id="2.7.13.3" evidence="2"/>
<dbReference type="CDD" id="cd00082">
    <property type="entry name" value="HisKA"/>
    <property type="match status" value="1"/>
</dbReference>
<dbReference type="Pfam" id="PF00989">
    <property type="entry name" value="PAS"/>
    <property type="match status" value="1"/>
</dbReference>
<evidence type="ECO:0000256" key="3">
    <source>
        <dbReference type="ARBA" id="ARBA00022553"/>
    </source>
</evidence>
<dbReference type="SUPFAM" id="SSF47384">
    <property type="entry name" value="Homodimeric domain of signal transducing histidine kinase"/>
    <property type="match status" value="1"/>
</dbReference>
<dbReference type="Gene3D" id="3.30.565.10">
    <property type="entry name" value="Histidine kinase-like ATPase, C-terminal domain"/>
    <property type="match status" value="1"/>
</dbReference>
<dbReference type="CDD" id="cd00130">
    <property type="entry name" value="PAS"/>
    <property type="match status" value="1"/>
</dbReference>
<comment type="catalytic activity">
    <reaction evidence="1">
        <text>ATP + protein L-histidine = ADP + protein N-phospho-L-histidine.</text>
        <dbReference type="EC" id="2.7.13.3"/>
    </reaction>
</comment>
<dbReference type="SMART" id="SM00091">
    <property type="entry name" value="PAS"/>
    <property type="match status" value="1"/>
</dbReference>
<dbReference type="SUPFAM" id="SSF55874">
    <property type="entry name" value="ATPase domain of HSP90 chaperone/DNA topoisomerase II/histidine kinase"/>
    <property type="match status" value="1"/>
</dbReference>
<evidence type="ECO:0000259" key="9">
    <source>
        <dbReference type="PROSITE" id="PS50110"/>
    </source>
</evidence>
<dbReference type="InterPro" id="IPR036890">
    <property type="entry name" value="HATPase_C_sf"/>
</dbReference>
<keyword evidence="12" id="KW-0418">Kinase</keyword>
<dbReference type="PROSITE" id="PS50112">
    <property type="entry name" value="PAS"/>
    <property type="match status" value="1"/>
</dbReference>
<dbReference type="PANTHER" id="PTHR45339:SF1">
    <property type="entry name" value="HYBRID SIGNAL TRANSDUCTION HISTIDINE KINASE J"/>
    <property type="match status" value="1"/>
</dbReference>
<keyword evidence="6" id="KW-0175">Coiled coil</keyword>
<protein>
    <recommendedName>
        <fullName evidence="2">histidine kinase</fullName>
        <ecNumber evidence="2">2.7.13.3</ecNumber>
    </recommendedName>
</protein>
<reference evidence="12 13" key="1">
    <citation type="submission" date="2018-05" db="EMBL/GenBank/DDBJ databases">
        <authorList>
            <person name="Zhang Y.-J."/>
        </authorList>
    </citation>
    <scope>NUCLEOTIDE SEQUENCE [LARGE SCALE GENOMIC DNA]</scope>
    <source>
        <strain evidence="12 13">CY04</strain>
    </source>
</reference>
<dbReference type="CDD" id="cd17546">
    <property type="entry name" value="REC_hyHK_CKI1_RcsC-like"/>
    <property type="match status" value="1"/>
</dbReference>
<dbReference type="SMART" id="SM00086">
    <property type="entry name" value="PAC"/>
    <property type="match status" value="1"/>
</dbReference>
<keyword evidence="3 5" id="KW-0597">Phosphoprotein</keyword>
<dbReference type="CDD" id="cd16922">
    <property type="entry name" value="HATPase_EvgS-ArcB-TorS-like"/>
    <property type="match status" value="1"/>
</dbReference>
<dbReference type="SUPFAM" id="SSF52172">
    <property type="entry name" value="CheY-like"/>
    <property type="match status" value="1"/>
</dbReference>
<comment type="caution">
    <text evidence="12">The sequence shown here is derived from an EMBL/GenBank/DDBJ whole genome shotgun (WGS) entry which is preliminary data.</text>
</comment>
<keyword evidence="7" id="KW-0812">Transmembrane</keyword>
<feature type="domain" description="Histidine kinase" evidence="8">
    <location>
        <begin position="378"/>
        <end position="598"/>
    </location>
</feature>
<dbReference type="Gene3D" id="1.10.287.130">
    <property type="match status" value="1"/>
</dbReference>
<dbReference type="InterPro" id="IPR001789">
    <property type="entry name" value="Sig_transdc_resp-reg_receiver"/>
</dbReference>
<dbReference type="Pfam" id="PF00512">
    <property type="entry name" value="HisKA"/>
    <property type="match status" value="1"/>
</dbReference>
<evidence type="ECO:0000256" key="4">
    <source>
        <dbReference type="ARBA" id="ARBA00023012"/>
    </source>
</evidence>
<keyword evidence="7" id="KW-1133">Transmembrane helix</keyword>
<keyword evidence="13" id="KW-1185">Reference proteome</keyword>
<dbReference type="Gene3D" id="3.30.450.20">
    <property type="entry name" value="PAS domain"/>
    <property type="match status" value="1"/>
</dbReference>
<evidence type="ECO:0000259" key="8">
    <source>
        <dbReference type="PROSITE" id="PS50109"/>
    </source>
</evidence>
<dbReference type="NCBIfam" id="TIGR00229">
    <property type="entry name" value="sensory_box"/>
    <property type="match status" value="1"/>
</dbReference>
<dbReference type="SMART" id="SM00448">
    <property type="entry name" value="REC"/>
    <property type="match status" value="1"/>
</dbReference>
<dbReference type="InterPro" id="IPR011006">
    <property type="entry name" value="CheY-like_superfamily"/>
</dbReference>
<dbReference type="InterPro" id="IPR004358">
    <property type="entry name" value="Sig_transdc_His_kin-like_C"/>
</dbReference>
<feature type="domain" description="PAC" evidence="11">
    <location>
        <begin position="306"/>
        <end position="360"/>
    </location>
</feature>
<keyword evidence="7" id="KW-0472">Membrane</keyword>
<dbReference type="PROSITE" id="PS50113">
    <property type="entry name" value="PAC"/>
    <property type="match status" value="1"/>
</dbReference>
<dbReference type="InterPro" id="IPR036097">
    <property type="entry name" value="HisK_dim/P_sf"/>
</dbReference>
<evidence type="ECO:0000313" key="12">
    <source>
        <dbReference type="EMBL" id="NIZ60382.1"/>
    </source>
</evidence>
<sequence length="742" mass="81655">MADLGGASWGASTDYHRIYNPTNLLLRYAKGRTRHFSKRQLFTLATSVVLWFMASPSLAMFAMSLVFLGDFADYLFLRSIPRLLDRGYSYRRLSILSGITAGVQALSSAIYVWAAWYAQHDNAEPLFGLGLLISATINGGMALPYNRTAGITRLVIYGLTPLAIMASESLGGYEVGTHTHINMAGLAMLYVMMIWVLHFMVGSYHRTRRHIKDQSEQRQQLEVSNALLQEQQEQAMRLALVAQHANDSVFLIDREDKISWVNDSFTRITGYSFSEAVGRTPCELLGNGDEVSEAVKKLLDCRAKGLPFQVEIESRCKDGSLIWIETNQVPVRGYNGEVETVVAVERDVTAAHLHAQEMEEARIAAEEGERTKADFLATMSHEIRTPMNGVIGMAQLLEGTTLDADQKLYTGTILSSAKTLLSLINDVLDLSKLDANKVSFSRVNFDLLQSFEETLHLLRPQAREKGLELILDVPEEFSRKVHGDDRRIRQILLNLLGNAIKFTEAGEVRVALDAKSNGGGLALTFSVTDTGIGIPESKLDSIFENFSQADAATTRKYGGTGLGLTISRKLAKAMGGVISVTSEVGVGTCLTVLLELEHWKVSDETDLSAEVSNASTSSVPSGMRVLVAEDNKVNRLVIRKFLRDSPVKLEFARNGSEAVEMVKDSKPDLVFMDMSMPVMNGIEATRIIRKCEGAQPVIVALTANAFDSDRDACLEAGMDEFLSKPLNRSDLLAVLQRYGAAS</sequence>
<dbReference type="InterPro" id="IPR001610">
    <property type="entry name" value="PAC"/>
</dbReference>
<feature type="transmembrane region" description="Helical" evidence="7">
    <location>
        <begin position="154"/>
        <end position="173"/>
    </location>
</feature>
<dbReference type="GO" id="GO:0016301">
    <property type="term" value="F:kinase activity"/>
    <property type="evidence" value="ECO:0007669"/>
    <property type="project" value="UniProtKB-KW"/>
</dbReference>
<proteinExistence type="predicted"/>
<organism evidence="12 13">
    <name type="scientific">Parasedimentitalea denitrificans</name>
    <dbReference type="NCBI Taxonomy" id="2211118"/>
    <lineage>
        <taxon>Bacteria</taxon>
        <taxon>Pseudomonadati</taxon>
        <taxon>Pseudomonadota</taxon>
        <taxon>Alphaproteobacteria</taxon>
        <taxon>Rhodobacterales</taxon>
        <taxon>Paracoccaceae</taxon>
        <taxon>Parasedimentitalea</taxon>
    </lineage>
</organism>
<feature type="transmembrane region" description="Helical" evidence="7">
    <location>
        <begin position="48"/>
        <end position="72"/>
    </location>
</feature>
<dbReference type="PROSITE" id="PS50109">
    <property type="entry name" value="HIS_KIN"/>
    <property type="match status" value="1"/>
</dbReference>
<name>A0ABX0W4D7_9RHOB</name>
<dbReference type="Proteomes" id="UP001429564">
    <property type="component" value="Unassembled WGS sequence"/>
</dbReference>
<accession>A0ABX0W4D7</accession>
<dbReference type="PROSITE" id="PS50110">
    <property type="entry name" value="RESPONSE_REGULATORY"/>
    <property type="match status" value="1"/>
</dbReference>
<dbReference type="SUPFAM" id="SSF55785">
    <property type="entry name" value="PYP-like sensor domain (PAS domain)"/>
    <property type="match status" value="1"/>
</dbReference>
<dbReference type="EMBL" id="QHLQ01000003">
    <property type="protein sequence ID" value="NIZ60382.1"/>
    <property type="molecule type" value="Genomic_DNA"/>
</dbReference>
<dbReference type="InterPro" id="IPR003594">
    <property type="entry name" value="HATPase_dom"/>
</dbReference>
<evidence type="ECO:0000256" key="6">
    <source>
        <dbReference type="SAM" id="Coils"/>
    </source>
</evidence>
<evidence type="ECO:0000256" key="2">
    <source>
        <dbReference type="ARBA" id="ARBA00012438"/>
    </source>
</evidence>
<keyword evidence="4" id="KW-0902">Two-component regulatory system</keyword>
<feature type="domain" description="Response regulatory" evidence="9">
    <location>
        <begin position="624"/>
        <end position="739"/>
    </location>
</feature>
<dbReference type="SMART" id="SM00388">
    <property type="entry name" value="HisKA"/>
    <property type="match status" value="1"/>
</dbReference>
<dbReference type="PANTHER" id="PTHR45339">
    <property type="entry name" value="HYBRID SIGNAL TRANSDUCTION HISTIDINE KINASE J"/>
    <property type="match status" value="1"/>
</dbReference>
<feature type="transmembrane region" description="Helical" evidence="7">
    <location>
        <begin position="93"/>
        <end position="114"/>
    </location>
</feature>
<feature type="transmembrane region" description="Helical" evidence="7">
    <location>
        <begin position="126"/>
        <end position="145"/>
    </location>
</feature>
<dbReference type="InterPro" id="IPR000014">
    <property type="entry name" value="PAS"/>
</dbReference>
<feature type="modified residue" description="4-aspartylphosphate" evidence="5">
    <location>
        <position position="673"/>
    </location>
</feature>
<dbReference type="PRINTS" id="PR00344">
    <property type="entry name" value="BCTRLSENSOR"/>
</dbReference>
<dbReference type="InterPro" id="IPR000700">
    <property type="entry name" value="PAS-assoc_C"/>
</dbReference>
<dbReference type="Gene3D" id="3.40.50.2300">
    <property type="match status" value="1"/>
</dbReference>
<gene>
    <name evidence="12" type="ORF">DL239_05270</name>
</gene>
<dbReference type="Pfam" id="PF02518">
    <property type="entry name" value="HATPase_c"/>
    <property type="match status" value="1"/>
</dbReference>
<dbReference type="InterPro" id="IPR005467">
    <property type="entry name" value="His_kinase_dom"/>
</dbReference>
<keyword evidence="12" id="KW-0808">Transferase</keyword>